<evidence type="ECO:0000256" key="1">
    <source>
        <dbReference type="ARBA" id="ARBA00022679"/>
    </source>
</evidence>
<protein>
    <submittedName>
        <fullName evidence="2">Methyltransferase family protein</fullName>
    </submittedName>
</protein>
<gene>
    <name evidence="2" type="ORF">LV89_03352</name>
</gene>
<proteinExistence type="predicted"/>
<evidence type="ECO:0000313" key="2">
    <source>
        <dbReference type="EMBL" id="PWK22640.1"/>
    </source>
</evidence>
<evidence type="ECO:0000313" key="3">
    <source>
        <dbReference type="Proteomes" id="UP000245489"/>
    </source>
</evidence>
<organism evidence="2 3">
    <name type="scientific">Arcicella aurantiaca</name>
    <dbReference type="NCBI Taxonomy" id="591202"/>
    <lineage>
        <taxon>Bacteria</taxon>
        <taxon>Pseudomonadati</taxon>
        <taxon>Bacteroidota</taxon>
        <taxon>Cytophagia</taxon>
        <taxon>Cytophagales</taxon>
        <taxon>Flectobacillaceae</taxon>
        <taxon>Arcicella</taxon>
    </lineage>
</organism>
<name>A0A316EI90_9BACT</name>
<dbReference type="GO" id="GO:0032259">
    <property type="term" value="P:methylation"/>
    <property type="evidence" value="ECO:0007669"/>
    <property type="project" value="UniProtKB-KW"/>
</dbReference>
<dbReference type="AlphaFoldDB" id="A0A316EI90"/>
<sequence length="307" mass="36505">MVQYQHSKTCRLCGSEELNKVAENLHDPQESVQDTFDVLACTKCGFHFTDPMILNKDLGFLYEGNYFGIDNKLSFFENLYRFDQYRYDFGIYSKYFSKNMTMLDYGCGNGSRVEYLRQKGFRATGIDEFDMITTDLDKSLYVIKNPIDFFPEQKYDVVFMYHVLEHLREFDAQINHIKTNILKKGGYLIIQVPNVDCWQFKKYPQNDNLYEVPRHFWHFNKRSIKFMMEERGFITKGQNCKNSILHPSTILSSVFKFNIRQEWAKPNPNKWLIHAKFGLFCLLSIPILFWENLRDDSPILNCIFENK</sequence>
<dbReference type="EMBL" id="QGGO01000019">
    <property type="protein sequence ID" value="PWK22640.1"/>
    <property type="molecule type" value="Genomic_DNA"/>
</dbReference>
<dbReference type="Proteomes" id="UP000245489">
    <property type="component" value="Unassembled WGS sequence"/>
</dbReference>
<dbReference type="Pfam" id="PF13489">
    <property type="entry name" value="Methyltransf_23"/>
    <property type="match status" value="1"/>
</dbReference>
<comment type="caution">
    <text evidence="2">The sequence shown here is derived from an EMBL/GenBank/DDBJ whole genome shotgun (WGS) entry which is preliminary data.</text>
</comment>
<dbReference type="Gene3D" id="3.40.50.150">
    <property type="entry name" value="Vaccinia Virus protein VP39"/>
    <property type="match status" value="1"/>
</dbReference>
<accession>A0A316EI90</accession>
<keyword evidence="2" id="KW-0489">Methyltransferase</keyword>
<dbReference type="PANTHER" id="PTHR43861:SF3">
    <property type="entry name" value="PUTATIVE (AFU_ORTHOLOGUE AFUA_2G14390)-RELATED"/>
    <property type="match status" value="1"/>
</dbReference>
<dbReference type="OrthoDB" id="2370471at2"/>
<dbReference type="PANTHER" id="PTHR43861">
    <property type="entry name" value="TRANS-ACONITATE 2-METHYLTRANSFERASE-RELATED"/>
    <property type="match status" value="1"/>
</dbReference>
<reference evidence="2 3" key="1">
    <citation type="submission" date="2018-05" db="EMBL/GenBank/DDBJ databases">
        <title>Genomic Encyclopedia of Archaeal and Bacterial Type Strains, Phase II (KMG-II): from individual species to whole genera.</title>
        <authorList>
            <person name="Goeker M."/>
        </authorList>
    </citation>
    <scope>NUCLEOTIDE SEQUENCE [LARGE SCALE GENOMIC DNA]</scope>
    <source>
        <strain evidence="2 3">DSM 22214</strain>
    </source>
</reference>
<keyword evidence="1 2" id="KW-0808">Transferase</keyword>
<dbReference type="GO" id="GO:0008168">
    <property type="term" value="F:methyltransferase activity"/>
    <property type="evidence" value="ECO:0007669"/>
    <property type="project" value="UniProtKB-KW"/>
</dbReference>
<dbReference type="InterPro" id="IPR029063">
    <property type="entry name" value="SAM-dependent_MTases_sf"/>
</dbReference>
<keyword evidence="3" id="KW-1185">Reference proteome</keyword>
<dbReference type="SUPFAM" id="SSF53335">
    <property type="entry name" value="S-adenosyl-L-methionine-dependent methyltransferases"/>
    <property type="match status" value="1"/>
</dbReference>
<dbReference type="RefSeq" id="WP_109744049.1">
    <property type="nucleotide sequence ID" value="NZ_QGGO01000019.1"/>
</dbReference>
<dbReference type="CDD" id="cd02440">
    <property type="entry name" value="AdoMet_MTases"/>
    <property type="match status" value="1"/>
</dbReference>